<gene>
    <name evidence="3" type="ORF">CKAH01_04273</name>
</gene>
<organism evidence="3 4">
    <name type="scientific">Colletotrichum kahawae</name>
    <name type="common">Coffee berry disease fungus</name>
    <dbReference type="NCBI Taxonomy" id="34407"/>
    <lineage>
        <taxon>Eukaryota</taxon>
        <taxon>Fungi</taxon>
        <taxon>Dikarya</taxon>
        <taxon>Ascomycota</taxon>
        <taxon>Pezizomycotina</taxon>
        <taxon>Sordariomycetes</taxon>
        <taxon>Hypocreomycetidae</taxon>
        <taxon>Glomerellales</taxon>
        <taxon>Glomerellaceae</taxon>
        <taxon>Colletotrichum</taxon>
        <taxon>Colletotrichum gloeosporioides species complex</taxon>
    </lineage>
</organism>
<keyword evidence="1" id="KW-0175">Coiled coil</keyword>
<dbReference type="Proteomes" id="UP001281614">
    <property type="component" value="Unassembled WGS sequence"/>
</dbReference>
<feature type="coiled-coil region" evidence="1">
    <location>
        <begin position="359"/>
        <end position="393"/>
    </location>
</feature>
<reference evidence="3" key="1">
    <citation type="submission" date="2023-02" db="EMBL/GenBank/DDBJ databases">
        <title>Colletotrichum kahawae CIFC_Que2 genome sequencing and assembly.</title>
        <authorList>
            <person name="Baroncelli R."/>
        </authorList>
    </citation>
    <scope>NUCLEOTIDE SEQUENCE</scope>
    <source>
        <strain evidence="3">CIFC_Que2</strain>
    </source>
</reference>
<dbReference type="EMBL" id="VYYT01000090">
    <property type="protein sequence ID" value="KAK2770766.1"/>
    <property type="molecule type" value="Genomic_DNA"/>
</dbReference>
<evidence type="ECO:0000313" key="3">
    <source>
        <dbReference type="EMBL" id="KAK2770766.1"/>
    </source>
</evidence>
<evidence type="ECO:0000313" key="4">
    <source>
        <dbReference type="Proteomes" id="UP001281614"/>
    </source>
</evidence>
<dbReference type="AlphaFoldDB" id="A0AAD9YJS3"/>
<protein>
    <submittedName>
        <fullName evidence="3">Uncharacterized protein</fullName>
    </submittedName>
</protein>
<comment type="caution">
    <text evidence="3">The sequence shown here is derived from an EMBL/GenBank/DDBJ whole genome shotgun (WGS) entry which is preliminary data.</text>
</comment>
<feature type="region of interest" description="Disordered" evidence="2">
    <location>
        <begin position="170"/>
        <end position="203"/>
    </location>
</feature>
<feature type="compositionally biased region" description="Acidic residues" evidence="2">
    <location>
        <begin position="287"/>
        <end position="296"/>
    </location>
</feature>
<evidence type="ECO:0000256" key="1">
    <source>
        <dbReference type="SAM" id="Coils"/>
    </source>
</evidence>
<feature type="region of interest" description="Disordered" evidence="2">
    <location>
        <begin position="216"/>
        <end position="349"/>
    </location>
</feature>
<feature type="compositionally biased region" description="Polar residues" evidence="2">
    <location>
        <begin position="312"/>
        <end position="326"/>
    </location>
</feature>
<keyword evidence="4" id="KW-1185">Reference proteome</keyword>
<feature type="compositionally biased region" description="Acidic residues" evidence="2">
    <location>
        <begin position="230"/>
        <end position="239"/>
    </location>
</feature>
<proteinExistence type="predicted"/>
<name>A0AAD9YJS3_COLKA</name>
<feature type="compositionally biased region" description="Basic and acidic residues" evidence="2">
    <location>
        <begin position="170"/>
        <end position="180"/>
    </location>
</feature>
<evidence type="ECO:0000256" key="2">
    <source>
        <dbReference type="SAM" id="MobiDB-lite"/>
    </source>
</evidence>
<sequence length="396" mass="44768">MAEFRLADEAAEEILAFLGLTYEIDLWNHEVPSSMIHLSECDQDILSELYVDYLMPTARSIWWQVKYFDIKEKLMVDKKERLMVGKKEKTVVTKRLLGKKYPLLENKAWRQSHAKVSAILRIWRKDLSRLFPELRPDDYVSDGELADESSDELAREDEVTVSMGIRGSKRKVEAAAEPKLKKFKTTTAAPPKSPHESKPVWQTSTPSQRCAISFLITPPQSGGNSPVLGDLDDIDDEDPLPMGRRRGRPIRTLERTPPAVSCPPPISVLPIRAISPKPAASLKQEPETSEDEDEDVLPMGRRRGRPIRTSERTTPAISCPLTTTNLPIRAMSPKPVEAPKKQDPATPDDEIEFVSKAVYEAAIARRQETERQIKKLGKKLKSLSKMVEKLNEEIRA</sequence>
<accession>A0AAD9YJS3</accession>